<name>A0ABM0YN03_CAMSA</name>
<feature type="compositionally biased region" description="Acidic residues" evidence="1">
    <location>
        <begin position="233"/>
        <end position="243"/>
    </location>
</feature>
<dbReference type="RefSeq" id="XP_010503436.1">
    <property type="nucleotide sequence ID" value="XM_010505134.2"/>
</dbReference>
<evidence type="ECO:0000313" key="3">
    <source>
        <dbReference type="RefSeq" id="XP_010503436.1"/>
    </source>
</evidence>
<keyword evidence="2" id="KW-1185">Reference proteome</keyword>
<feature type="region of interest" description="Disordered" evidence="1">
    <location>
        <begin position="296"/>
        <end position="333"/>
    </location>
</feature>
<evidence type="ECO:0000256" key="1">
    <source>
        <dbReference type="SAM" id="MobiDB-lite"/>
    </source>
</evidence>
<feature type="compositionally biased region" description="Basic and acidic residues" evidence="1">
    <location>
        <begin position="64"/>
        <end position="111"/>
    </location>
</feature>
<feature type="region of interest" description="Disordered" evidence="1">
    <location>
        <begin position="210"/>
        <end position="243"/>
    </location>
</feature>
<dbReference type="PANTHER" id="PTHR31968:SF4">
    <property type="entry name" value="SERINE_ARGININE-RELATED PROTEIN 53"/>
    <property type="match status" value="1"/>
</dbReference>
<reference evidence="2" key="1">
    <citation type="journal article" date="2014" name="Nat. Commun.">
        <title>The emerging biofuel crop Camelina sativa retains a highly undifferentiated hexaploid genome structure.</title>
        <authorList>
            <person name="Kagale S."/>
            <person name="Koh C."/>
            <person name="Nixon J."/>
            <person name="Bollina V."/>
            <person name="Clarke W.E."/>
            <person name="Tuteja R."/>
            <person name="Spillane C."/>
            <person name="Robinson S.J."/>
            <person name="Links M.G."/>
            <person name="Clarke C."/>
            <person name="Higgins E.E."/>
            <person name="Huebert T."/>
            <person name="Sharpe A.G."/>
            <person name="Parkin I.A."/>
        </authorList>
    </citation>
    <scope>NUCLEOTIDE SEQUENCE [LARGE SCALE GENOMIC DNA]</scope>
    <source>
        <strain evidence="2">cv. DH55</strain>
    </source>
</reference>
<reference evidence="3" key="2">
    <citation type="submission" date="2025-08" db="UniProtKB">
        <authorList>
            <consortium name="RefSeq"/>
        </authorList>
    </citation>
    <scope>IDENTIFICATION</scope>
    <source>
        <tissue evidence="3">Leaf</tissue>
    </source>
</reference>
<dbReference type="Proteomes" id="UP000694864">
    <property type="component" value="Chromosome 4"/>
</dbReference>
<feature type="region of interest" description="Disordered" evidence="1">
    <location>
        <begin position="55"/>
        <end position="182"/>
    </location>
</feature>
<feature type="region of interest" description="Disordered" evidence="1">
    <location>
        <begin position="1"/>
        <end position="37"/>
    </location>
</feature>
<feature type="compositionally biased region" description="Basic and acidic residues" evidence="1">
    <location>
        <begin position="1"/>
        <end position="21"/>
    </location>
</feature>
<organism evidence="2 3">
    <name type="scientific">Camelina sativa</name>
    <name type="common">False flax</name>
    <name type="synonym">Myagrum sativum</name>
    <dbReference type="NCBI Taxonomy" id="90675"/>
    <lineage>
        <taxon>Eukaryota</taxon>
        <taxon>Viridiplantae</taxon>
        <taxon>Streptophyta</taxon>
        <taxon>Embryophyta</taxon>
        <taxon>Tracheophyta</taxon>
        <taxon>Spermatophyta</taxon>
        <taxon>Magnoliopsida</taxon>
        <taxon>eudicotyledons</taxon>
        <taxon>Gunneridae</taxon>
        <taxon>Pentapetalae</taxon>
        <taxon>rosids</taxon>
        <taxon>malvids</taxon>
        <taxon>Brassicales</taxon>
        <taxon>Brassicaceae</taxon>
        <taxon>Camelineae</taxon>
        <taxon>Camelina</taxon>
    </lineage>
</organism>
<dbReference type="InterPro" id="IPR034604">
    <property type="entry name" value="SRRP53"/>
</dbReference>
<feature type="compositionally biased region" description="Basic and acidic residues" evidence="1">
    <location>
        <begin position="167"/>
        <end position="182"/>
    </location>
</feature>
<accession>A0ABM0YN03</accession>
<feature type="compositionally biased region" description="Basic and acidic residues" evidence="1">
    <location>
        <begin position="210"/>
        <end position="232"/>
    </location>
</feature>
<dbReference type="PANTHER" id="PTHR31968">
    <property type="entry name" value="SERINE/ARGININE-RELATED PROTEIN 53"/>
    <property type="match status" value="1"/>
</dbReference>
<evidence type="ECO:0000313" key="2">
    <source>
        <dbReference type="Proteomes" id="UP000694864"/>
    </source>
</evidence>
<feature type="compositionally biased region" description="Basic and acidic residues" evidence="1">
    <location>
        <begin position="121"/>
        <end position="153"/>
    </location>
</feature>
<sequence>MEEEKAAAYYDELTRKGEGAARSKQGLGFSSGANAVPERGSAIASSSSFLNQFVKASSNPTKSTDNKDSEIRTIRDKLKKDQQHPRVPERSSRESSERRRNRSRERDERDKSHTRRRSRSRSSERRSRYADRERRRSRSRSSERRDRYRDRDSRRRRRSRSRSSSPPRRESRRREDVKEKKIDYSRLIKGYDEMSAAGKVKAKMKLQLDETAEKDTSKGAGWERFEFDKDAPVDDEEVEEGTDDDAALVKRMGQSFRFSAIEAKREEQLKTAHDEAMFGAPTFQTHTDAECNVTENIDVKDDEGDSNSGTISLLSEKVLAKQQGSWRDRARKS</sequence>
<protein>
    <submittedName>
        <fullName evidence="3">Uncharacterized protein DDB_G0287625-like</fullName>
    </submittedName>
</protein>
<gene>
    <name evidence="3" type="primary">LOC104780623</name>
</gene>
<dbReference type="GeneID" id="104780623"/>
<proteinExistence type="predicted"/>